<dbReference type="GO" id="GO:0046872">
    <property type="term" value="F:metal ion binding"/>
    <property type="evidence" value="ECO:0007669"/>
    <property type="project" value="UniProtKB-KW"/>
</dbReference>
<dbReference type="PANTHER" id="PTHR45953:SF1">
    <property type="entry name" value="IDURONATE 2-SULFATASE"/>
    <property type="match status" value="1"/>
</dbReference>
<dbReference type="InterPro" id="IPR017850">
    <property type="entry name" value="Alkaline_phosphatase_core_sf"/>
</dbReference>
<feature type="domain" description="Choline sulfatase enzyme C-terminal" evidence="5">
    <location>
        <begin position="451"/>
        <end position="502"/>
    </location>
</feature>
<dbReference type="FunFam" id="3.40.720.10:FF:000032">
    <property type="entry name" value="Choline sulfatase"/>
    <property type="match status" value="1"/>
</dbReference>
<organism evidence="6 7">
    <name type="scientific">Natronospirillum operosum</name>
    <dbReference type="NCBI Taxonomy" id="2759953"/>
    <lineage>
        <taxon>Bacteria</taxon>
        <taxon>Pseudomonadati</taxon>
        <taxon>Pseudomonadota</taxon>
        <taxon>Gammaproteobacteria</taxon>
        <taxon>Oceanospirillales</taxon>
        <taxon>Natronospirillaceae</taxon>
        <taxon>Natronospirillum</taxon>
    </lineage>
</organism>
<dbReference type="Pfam" id="PF12411">
    <property type="entry name" value="Choline_sulf_C"/>
    <property type="match status" value="1"/>
</dbReference>
<dbReference type="OrthoDB" id="9803751at2"/>
<evidence type="ECO:0000259" key="4">
    <source>
        <dbReference type="Pfam" id="PF00884"/>
    </source>
</evidence>
<dbReference type="PROSITE" id="PS00149">
    <property type="entry name" value="SULFATASE_2"/>
    <property type="match status" value="1"/>
</dbReference>
<evidence type="ECO:0000259" key="5">
    <source>
        <dbReference type="Pfam" id="PF12411"/>
    </source>
</evidence>
<evidence type="ECO:0000313" key="6">
    <source>
        <dbReference type="EMBL" id="TGG95457.1"/>
    </source>
</evidence>
<dbReference type="Proteomes" id="UP000297475">
    <property type="component" value="Unassembled WGS sequence"/>
</dbReference>
<dbReference type="AlphaFoldDB" id="A0A4Z0WHQ7"/>
<dbReference type="NCBIfam" id="TIGR03417">
    <property type="entry name" value="chol_sulfatase"/>
    <property type="match status" value="1"/>
</dbReference>
<name>A0A4Z0WHQ7_9GAMM</name>
<dbReference type="InterPro" id="IPR017785">
    <property type="entry name" value="Choline-sulfatase"/>
</dbReference>
<comment type="caution">
    <text evidence="6">The sequence shown here is derived from an EMBL/GenBank/DDBJ whole genome shotgun (WGS) entry which is preliminary data.</text>
</comment>
<accession>A0A4Z0WHQ7</accession>
<dbReference type="PROSITE" id="PS00523">
    <property type="entry name" value="SULFATASE_1"/>
    <property type="match status" value="1"/>
</dbReference>
<keyword evidence="7" id="KW-1185">Reference proteome</keyword>
<dbReference type="PANTHER" id="PTHR45953">
    <property type="entry name" value="IDURONATE 2-SULFATASE"/>
    <property type="match status" value="1"/>
</dbReference>
<reference evidence="6 7" key="1">
    <citation type="submission" date="2019-04" db="EMBL/GenBank/DDBJ databases">
        <title>Natronospirillum operosus gen. nov., sp. nov., a haloalkaliphilic satellite isolated from decaying biomass of laboratory culture of cyanobacterium Geitlerinema sp. and proposal of Natronospirillaceae fam. nov. and Saccharospirillaceae fam. nov.</title>
        <authorList>
            <person name="Kevbrin V."/>
            <person name="Boltyanskaya Y."/>
            <person name="Koziaeva V."/>
            <person name="Grouzdev D.S."/>
            <person name="Park M."/>
            <person name="Cho J."/>
        </authorList>
    </citation>
    <scope>NUCLEOTIDE SEQUENCE [LARGE SCALE GENOMIC DNA]</scope>
    <source>
        <strain evidence="6 7">G-116</strain>
    </source>
</reference>
<comment type="similarity">
    <text evidence="1">Belongs to the sulfatase family.</text>
</comment>
<dbReference type="EC" id="3.1.6.6" evidence="6"/>
<protein>
    <submittedName>
        <fullName evidence="6">Choline-sulfatase</fullName>
        <ecNumber evidence="6">3.1.6.6</ecNumber>
    </submittedName>
</protein>
<dbReference type="RefSeq" id="WP_135481143.1">
    <property type="nucleotide sequence ID" value="NZ_SRMF01000001.1"/>
</dbReference>
<keyword evidence="2" id="KW-0479">Metal-binding</keyword>
<evidence type="ECO:0000313" key="7">
    <source>
        <dbReference type="Proteomes" id="UP000297475"/>
    </source>
</evidence>
<dbReference type="SUPFAM" id="SSF53649">
    <property type="entry name" value="Alkaline phosphatase-like"/>
    <property type="match status" value="1"/>
</dbReference>
<dbReference type="CDD" id="cd16032">
    <property type="entry name" value="choline-sulfatase"/>
    <property type="match status" value="1"/>
</dbReference>
<dbReference type="EMBL" id="SRMF01000001">
    <property type="protein sequence ID" value="TGG95457.1"/>
    <property type="molecule type" value="Genomic_DNA"/>
</dbReference>
<dbReference type="InterPro" id="IPR025863">
    <property type="entry name" value="Choline_sulf_C_dom"/>
</dbReference>
<sequence length="507" mass="57757">MPETHPNILFIMADQIAAPVLPFHGGQVVQAPNLQTLADQGVVFDSAYCNSPLCGPSRFVLMTGRLPSMIGAFDNAAELRADTPTFAHYLRRFGYSTALSGKMHFCGPDQLHGFETRLTTDIYPADFGWAVNWDDPSERPTWYHDMSSVTQAGPCVRTNQLDYDDEVIFHAQRYLYDQARTASDKPFCLTVSMTHPHDPYAIPKEYWDRYRPEDIDDPRLTWDDVEQDAHSARLRALYQADITELSDEQIRNARRAYYGAISYVDDQVGRLLRTLKETGLDENTITVFSGDHGDMLGERGLWYKMSWFERAARVPLIVHAPDRFKPRRVKENVSTMDLLPTFVDLVSNDGSNQYATPLEGRSLMPHLQGEQGHDEVIGEYMGEGTQAPVVMIRRGDYKFVHCPGDADQLFNLAQDQHEVQNLAQHPDAAERMTAFRQELAERWDFEQLHAEVLDSQRRRRLVAEANALGHVTSWDHQPMTDASTQYMRNTLDLGELEARARFPRVSG</sequence>
<gene>
    <name evidence="6" type="primary">betC</name>
    <name evidence="6" type="ORF">E4656_03260</name>
</gene>
<evidence type="ECO:0000256" key="2">
    <source>
        <dbReference type="ARBA" id="ARBA00022723"/>
    </source>
</evidence>
<evidence type="ECO:0000256" key="3">
    <source>
        <dbReference type="ARBA" id="ARBA00022801"/>
    </source>
</evidence>
<keyword evidence="3 6" id="KW-0378">Hydrolase</keyword>
<dbReference type="Gene3D" id="3.40.720.10">
    <property type="entry name" value="Alkaline Phosphatase, subunit A"/>
    <property type="match status" value="1"/>
</dbReference>
<dbReference type="GO" id="GO:0047753">
    <property type="term" value="F:choline-sulfatase activity"/>
    <property type="evidence" value="ECO:0007669"/>
    <property type="project" value="UniProtKB-EC"/>
</dbReference>
<dbReference type="InterPro" id="IPR024607">
    <property type="entry name" value="Sulfatase_CS"/>
</dbReference>
<feature type="domain" description="Sulfatase N-terminal" evidence="4">
    <location>
        <begin position="6"/>
        <end position="346"/>
    </location>
</feature>
<dbReference type="GO" id="GO:0005737">
    <property type="term" value="C:cytoplasm"/>
    <property type="evidence" value="ECO:0007669"/>
    <property type="project" value="TreeGrafter"/>
</dbReference>
<dbReference type="Pfam" id="PF00884">
    <property type="entry name" value="Sulfatase"/>
    <property type="match status" value="1"/>
</dbReference>
<evidence type="ECO:0000256" key="1">
    <source>
        <dbReference type="ARBA" id="ARBA00008779"/>
    </source>
</evidence>
<dbReference type="InterPro" id="IPR000917">
    <property type="entry name" value="Sulfatase_N"/>
</dbReference>
<proteinExistence type="inferred from homology"/>